<comment type="similarity">
    <text evidence="2">Belongs to the spectrin family.</text>
</comment>
<dbReference type="PROSITE" id="PS50003">
    <property type="entry name" value="PH_DOMAIN"/>
    <property type="match status" value="1"/>
</dbReference>
<name>A0A834CJZ1_ORYME</name>
<dbReference type="CDD" id="cd00176">
    <property type="entry name" value="SPEC"/>
    <property type="match status" value="1"/>
</dbReference>
<dbReference type="InterPro" id="IPR018159">
    <property type="entry name" value="Spectrin/alpha-actinin"/>
</dbReference>
<dbReference type="GO" id="GO:0003779">
    <property type="term" value="F:actin binding"/>
    <property type="evidence" value="ECO:0007669"/>
    <property type="project" value="UniProtKB-KW"/>
</dbReference>
<dbReference type="PRINTS" id="PR00683">
    <property type="entry name" value="SPECTRINPH"/>
</dbReference>
<dbReference type="InterPro" id="IPR001849">
    <property type="entry name" value="PH_domain"/>
</dbReference>
<keyword evidence="3" id="KW-0117">Actin capping</keyword>
<dbReference type="GO" id="GO:0005543">
    <property type="term" value="F:phospholipid binding"/>
    <property type="evidence" value="ECO:0007669"/>
    <property type="project" value="InterPro"/>
</dbReference>
<evidence type="ECO:0000256" key="2">
    <source>
        <dbReference type="ARBA" id="ARBA00006826"/>
    </source>
</evidence>
<dbReference type="CDD" id="cd10571">
    <property type="entry name" value="PH_beta_spectrin"/>
    <property type="match status" value="1"/>
</dbReference>
<reference evidence="10" key="1">
    <citation type="journal article" name="BMC Genomics">
        <title>Long-read sequencing and de novo genome assembly of marine medaka (Oryzias melastigma).</title>
        <authorList>
            <person name="Liang P."/>
            <person name="Saqib H.S.A."/>
            <person name="Ni X."/>
            <person name="Shen Y."/>
        </authorList>
    </citation>
    <scope>NUCLEOTIDE SEQUENCE</scope>
    <source>
        <strain evidence="10">Bigg-433</strain>
    </source>
</reference>
<dbReference type="AlphaFoldDB" id="A0A834CJZ1"/>
<feature type="compositionally biased region" description="Basic and acidic residues" evidence="8">
    <location>
        <begin position="163"/>
        <end position="175"/>
    </location>
</feature>
<feature type="domain" description="PH" evidence="9">
    <location>
        <begin position="263"/>
        <end position="373"/>
    </location>
</feature>
<dbReference type="SUPFAM" id="SSF46966">
    <property type="entry name" value="Spectrin repeat"/>
    <property type="match status" value="1"/>
</dbReference>
<evidence type="ECO:0000256" key="6">
    <source>
        <dbReference type="ARBA" id="ARBA00023203"/>
    </source>
</evidence>
<feature type="compositionally biased region" description="Polar residues" evidence="8">
    <location>
        <begin position="223"/>
        <end position="233"/>
    </location>
</feature>
<comment type="caution">
    <text evidence="10">The sequence shown here is derived from an EMBL/GenBank/DDBJ whole genome shotgun (WGS) entry which is preliminary data.</text>
</comment>
<dbReference type="InterPro" id="IPR041681">
    <property type="entry name" value="PH_9"/>
</dbReference>
<proteinExistence type="inferred from homology"/>
<sequence length="389" mass="43660">MLWMDGVNLQIDAHDSPRDVSSAELVIANHQDIKSEIDTRADSFTASIDMGNALINKSHYAADEIREKLTQLQERRDEINKKWQDKMNHLQIVLEVLQFGRDASVAESWLAGQEPLVAAAELGTNVDEVESLIKRHEAFEKLATAWEERFLLLEKLTTLEEQELQRRREEEERARRPPTPPPAEEVTPSKAETQANDSEARTSLDQTTLNQSVPVNGLHSDNDTSQGSESESVNGPGRDSGLASSRLEASATLPGRGGADSDAECMEGMLCRKQEMESHNKKAASRSWQNVYCVLKRGYLGFYKDNKSVSSGIPYHGEVPFSLEEAVCEVAHDYKKRKHVFKLRLENGKEYLFQAKDEVEMNSWIQSIGAPSLQDPRTRPEARGRSAVL</sequence>
<dbReference type="Pfam" id="PF15410">
    <property type="entry name" value="PH_9"/>
    <property type="match status" value="1"/>
</dbReference>
<keyword evidence="6" id="KW-0009">Actin-binding</keyword>
<accession>A0A834CJZ1</accession>
<comment type="subcellular location">
    <subcellularLocation>
        <location evidence="1">Cytoplasm</location>
        <location evidence="1">Cytoskeleton</location>
    </subcellularLocation>
</comment>
<dbReference type="SUPFAM" id="SSF50729">
    <property type="entry name" value="PH domain-like"/>
    <property type="match status" value="1"/>
</dbReference>
<dbReference type="FunFam" id="2.30.29.30:FF:000024">
    <property type="entry name" value="Spectrin beta chain"/>
    <property type="match status" value="1"/>
</dbReference>
<dbReference type="GO" id="GO:0051693">
    <property type="term" value="P:actin filament capping"/>
    <property type="evidence" value="ECO:0007669"/>
    <property type="project" value="UniProtKB-KW"/>
</dbReference>
<evidence type="ECO:0000256" key="1">
    <source>
        <dbReference type="ARBA" id="ARBA00004245"/>
    </source>
</evidence>
<gene>
    <name evidence="10" type="ORF">FQA47_000304</name>
</gene>
<feature type="compositionally biased region" description="Polar residues" evidence="8">
    <location>
        <begin position="190"/>
        <end position="214"/>
    </location>
</feature>
<feature type="region of interest" description="Disordered" evidence="8">
    <location>
        <begin position="162"/>
        <end position="245"/>
    </location>
</feature>
<feature type="region of interest" description="Disordered" evidence="8">
    <location>
        <begin position="370"/>
        <end position="389"/>
    </location>
</feature>
<evidence type="ECO:0000256" key="3">
    <source>
        <dbReference type="ARBA" id="ARBA00022467"/>
    </source>
</evidence>
<dbReference type="FunFam" id="1.20.58.60:FF:000011">
    <property type="entry name" value="Spectrin beta chain"/>
    <property type="match status" value="1"/>
</dbReference>
<evidence type="ECO:0000256" key="4">
    <source>
        <dbReference type="ARBA" id="ARBA00022490"/>
    </source>
</evidence>
<protein>
    <submittedName>
        <fullName evidence="10">Spectrin beta chain, non-erythrocytic 2</fullName>
    </submittedName>
</protein>
<keyword evidence="4" id="KW-0963">Cytoplasm</keyword>
<dbReference type="InterPro" id="IPR011993">
    <property type="entry name" value="PH-like_dom_sf"/>
</dbReference>
<evidence type="ECO:0000313" key="11">
    <source>
        <dbReference type="Proteomes" id="UP000646548"/>
    </source>
</evidence>
<feature type="compositionally biased region" description="Basic and acidic residues" evidence="8">
    <location>
        <begin position="376"/>
        <end position="389"/>
    </location>
</feature>
<evidence type="ECO:0000256" key="7">
    <source>
        <dbReference type="ARBA" id="ARBA00023212"/>
    </source>
</evidence>
<dbReference type="InterPro" id="IPR002017">
    <property type="entry name" value="Spectrin_repeat"/>
</dbReference>
<dbReference type="Proteomes" id="UP000646548">
    <property type="component" value="Unassembled WGS sequence"/>
</dbReference>
<dbReference type="GO" id="GO:0016020">
    <property type="term" value="C:membrane"/>
    <property type="evidence" value="ECO:0007669"/>
    <property type="project" value="UniProtKB-ARBA"/>
</dbReference>
<evidence type="ECO:0000259" key="9">
    <source>
        <dbReference type="PROSITE" id="PS50003"/>
    </source>
</evidence>
<keyword evidence="7" id="KW-0206">Cytoskeleton</keyword>
<dbReference type="Pfam" id="PF00435">
    <property type="entry name" value="Spectrin"/>
    <property type="match status" value="2"/>
</dbReference>
<dbReference type="Gene3D" id="2.30.29.30">
    <property type="entry name" value="Pleckstrin-homology domain (PH domain)/Phosphotyrosine-binding domain (PTB)"/>
    <property type="match status" value="1"/>
</dbReference>
<evidence type="ECO:0000256" key="8">
    <source>
        <dbReference type="SAM" id="MobiDB-lite"/>
    </source>
</evidence>
<keyword evidence="5" id="KW-0677">Repeat</keyword>
<dbReference type="GO" id="GO:0005737">
    <property type="term" value="C:cytoplasm"/>
    <property type="evidence" value="ECO:0007669"/>
    <property type="project" value="UniProtKB-ARBA"/>
</dbReference>
<dbReference type="SMART" id="SM00233">
    <property type="entry name" value="PH"/>
    <property type="match status" value="1"/>
</dbReference>
<evidence type="ECO:0000313" key="10">
    <source>
        <dbReference type="EMBL" id="KAF6728753.1"/>
    </source>
</evidence>
<organism evidence="10 11">
    <name type="scientific">Oryzias melastigma</name>
    <name type="common">Marine medaka</name>
    <dbReference type="NCBI Taxonomy" id="30732"/>
    <lineage>
        <taxon>Eukaryota</taxon>
        <taxon>Metazoa</taxon>
        <taxon>Chordata</taxon>
        <taxon>Craniata</taxon>
        <taxon>Vertebrata</taxon>
        <taxon>Euteleostomi</taxon>
        <taxon>Actinopterygii</taxon>
        <taxon>Neopterygii</taxon>
        <taxon>Teleostei</taxon>
        <taxon>Neoteleostei</taxon>
        <taxon>Acanthomorphata</taxon>
        <taxon>Ovalentaria</taxon>
        <taxon>Atherinomorphae</taxon>
        <taxon>Beloniformes</taxon>
        <taxon>Adrianichthyidae</taxon>
        <taxon>Oryziinae</taxon>
        <taxon>Oryzias</taxon>
    </lineage>
</organism>
<dbReference type="InterPro" id="IPR001605">
    <property type="entry name" value="PH_dom-spectrin-type"/>
</dbReference>
<dbReference type="Gene3D" id="1.20.58.60">
    <property type="match status" value="2"/>
</dbReference>
<dbReference type="PANTHER" id="PTHR11915">
    <property type="entry name" value="SPECTRIN/FILAMIN RELATED CYTOSKELETAL PROTEIN"/>
    <property type="match status" value="1"/>
</dbReference>
<dbReference type="EMBL" id="WKFB01000269">
    <property type="protein sequence ID" value="KAF6728753.1"/>
    <property type="molecule type" value="Genomic_DNA"/>
</dbReference>
<dbReference type="SMART" id="SM00150">
    <property type="entry name" value="SPEC"/>
    <property type="match status" value="2"/>
</dbReference>
<evidence type="ECO:0000256" key="5">
    <source>
        <dbReference type="ARBA" id="ARBA00022737"/>
    </source>
</evidence>
<dbReference type="GO" id="GO:0005856">
    <property type="term" value="C:cytoskeleton"/>
    <property type="evidence" value="ECO:0007669"/>
    <property type="project" value="UniProtKB-SubCell"/>
</dbReference>